<dbReference type="AlphaFoldDB" id="A0A2W4Y9J9"/>
<organism evidence="1 2">
    <name type="scientific">Pseudanabaena frigida</name>
    <dbReference type="NCBI Taxonomy" id="945775"/>
    <lineage>
        <taxon>Bacteria</taxon>
        <taxon>Bacillati</taxon>
        <taxon>Cyanobacteriota</taxon>
        <taxon>Cyanophyceae</taxon>
        <taxon>Pseudanabaenales</taxon>
        <taxon>Pseudanabaenaceae</taxon>
        <taxon>Pseudanabaena</taxon>
    </lineage>
</organism>
<dbReference type="InterPro" id="IPR011008">
    <property type="entry name" value="Dimeric_a/b-barrel"/>
</dbReference>
<dbReference type="Proteomes" id="UP000249467">
    <property type="component" value="Unassembled WGS sequence"/>
</dbReference>
<reference evidence="1 2" key="2">
    <citation type="submission" date="2018-06" db="EMBL/GenBank/DDBJ databases">
        <title>Metagenomic assembly of (sub)arctic Cyanobacteria and their associated microbiome from non-axenic cultures.</title>
        <authorList>
            <person name="Baurain D."/>
        </authorList>
    </citation>
    <scope>NUCLEOTIDE SEQUENCE [LARGE SCALE GENOMIC DNA]</scope>
    <source>
        <strain evidence="1">ULC066bin1</strain>
    </source>
</reference>
<gene>
    <name evidence="1" type="ORF">DCF19_02575</name>
</gene>
<evidence type="ECO:0000313" key="1">
    <source>
        <dbReference type="EMBL" id="PZO44111.1"/>
    </source>
</evidence>
<evidence type="ECO:0000313" key="2">
    <source>
        <dbReference type="Proteomes" id="UP000249467"/>
    </source>
</evidence>
<protein>
    <recommendedName>
        <fullName evidence="3">ABM domain-containing protein</fullName>
    </recommendedName>
</protein>
<dbReference type="Gene3D" id="3.30.70.100">
    <property type="match status" value="1"/>
</dbReference>
<name>A0A2W4Y9J9_9CYAN</name>
<dbReference type="EMBL" id="QBML01000003">
    <property type="protein sequence ID" value="PZO44111.1"/>
    <property type="molecule type" value="Genomic_DNA"/>
</dbReference>
<sequence>MLKLAIAYLGTFLRALIIPCLLVCLILVSFPSPTQAEKVMSSLKFDTSSDVVEVLAIYETSYSMQKSIMKSLKVNNKLIKKATGFKGFSLLQSQDGKQVIVLSQWQDLASYQAYTPPSTIDPSKATEVALPPAPNKTLIFEVVSAQTAIAGATPALRGKEAVVRLTHLALKNPESRSQVLNQVEEIVPSILQNQPIPQSVILLKELESGDLTLMTNWNCSAMFEDVGKPEAIALRNDLTELVDSKQSLYNATIIVPAEVKKDKESKKG</sequence>
<evidence type="ECO:0008006" key="3">
    <source>
        <dbReference type="Google" id="ProtNLM"/>
    </source>
</evidence>
<comment type="caution">
    <text evidence="1">The sequence shown here is derived from an EMBL/GenBank/DDBJ whole genome shotgun (WGS) entry which is preliminary data.</text>
</comment>
<reference evidence="1 2" key="1">
    <citation type="submission" date="2018-04" db="EMBL/GenBank/DDBJ databases">
        <authorList>
            <person name="Go L.Y."/>
            <person name="Mitchell J.A."/>
        </authorList>
    </citation>
    <scope>NUCLEOTIDE SEQUENCE [LARGE SCALE GENOMIC DNA]</scope>
    <source>
        <strain evidence="1">ULC066bin1</strain>
    </source>
</reference>
<accession>A0A2W4Y9J9</accession>
<dbReference type="SUPFAM" id="SSF54909">
    <property type="entry name" value="Dimeric alpha+beta barrel"/>
    <property type="match status" value="1"/>
</dbReference>
<proteinExistence type="predicted"/>